<comment type="subcellular location">
    <subcellularLocation>
        <location evidence="1">Membrane</location>
        <topology evidence="1">Multi-pass membrane protein</topology>
    </subcellularLocation>
</comment>
<keyword evidence="4 5" id="KW-0472">Membrane</keyword>
<feature type="transmembrane region" description="Helical" evidence="5">
    <location>
        <begin position="267"/>
        <end position="286"/>
    </location>
</feature>
<dbReference type="GO" id="GO:0016020">
    <property type="term" value="C:membrane"/>
    <property type="evidence" value="ECO:0007669"/>
    <property type="project" value="UniProtKB-SubCell"/>
</dbReference>
<feature type="transmembrane region" description="Helical" evidence="5">
    <location>
        <begin position="236"/>
        <end position="255"/>
    </location>
</feature>
<dbReference type="PROSITE" id="PS50850">
    <property type="entry name" value="MFS"/>
    <property type="match status" value="1"/>
</dbReference>
<organism evidence="7 8">
    <name type="scientific">Pyrobaculum oguniense (strain DSM 13380 / JCM 10595 / TE7)</name>
    <dbReference type="NCBI Taxonomy" id="698757"/>
    <lineage>
        <taxon>Archaea</taxon>
        <taxon>Thermoproteota</taxon>
        <taxon>Thermoprotei</taxon>
        <taxon>Thermoproteales</taxon>
        <taxon>Thermoproteaceae</taxon>
        <taxon>Pyrobaculum</taxon>
    </lineage>
</organism>
<feature type="transmembrane region" description="Helical" evidence="5">
    <location>
        <begin position="292"/>
        <end position="314"/>
    </location>
</feature>
<reference evidence="7 8" key="1">
    <citation type="journal article" date="2012" name="Stand. Genomic Sci.">
        <title>Complete genome sequence of Pyrobaculum oguniense.</title>
        <authorList>
            <person name="Bernick D.L."/>
            <person name="Karplus K."/>
            <person name="Lui L.M."/>
            <person name="Coker J.K."/>
            <person name="Murphy J.N."/>
            <person name="Chan P.P."/>
            <person name="Cozen A.E."/>
            <person name="Lowe T.M."/>
        </authorList>
    </citation>
    <scope>NUCLEOTIDE SEQUENCE [LARGE SCALE GENOMIC DNA]</scope>
    <source>
        <strain evidence="7 8">TE7</strain>
    </source>
</reference>
<dbReference type="InterPro" id="IPR005277">
    <property type="entry name" value="Uncharacterised_MSF4"/>
</dbReference>
<dbReference type="KEGG" id="pog:Pogu_2004"/>
<feature type="domain" description="Major facilitator superfamily (MFS) profile" evidence="6">
    <location>
        <begin position="1"/>
        <end position="378"/>
    </location>
</feature>
<evidence type="ECO:0000313" key="7">
    <source>
        <dbReference type="EMBL" id="AFA40031.1"/>
    </source>
</evidence>
<feature type="transmembrane region" description="Helical" evidence="5">
    <location>
        <begin position="93"/>
        <end position="114"/>
    </location>
</feature>
<feature type="transmembrane region" description="Helical" evidence="5">
    <location>
        <begin position="126"/>
        <end position="148"/>
    </location>
</feature>
<feature type="transmembrane region" description="Helical" evidence="5">
    <location>
        <begin position="42"/>
        <end position="62"/>
    </location>
</feature>
<evidence type="ECO:0000256" key="3">
    <source>
        <dbReference type="ARBA" id="ARBA00022989"/>
    </source>
</evidence>
<evidence type="ECO:0000256" key="4">
    <source>
        <dbReference type="ARBA" id="ARBA00023136"/>
    </source>
</evidence>
<gene>
    <name evidence="7" type="ordered locus">Pogu_2004</name>
</gene>
<feature type="transmembrane region" description="Helical" evidence="5">
    <location>
        <begin position="203"/>
        <end position="224"/>
    </location>
</feature>
<feature type="transmembrane region" description="Helical" evidence="5">
    <location>
        <begin position="326"/>
        <end position="349"/>
    </location>
</feature>
<dbReference type="InterPro" id="IPR036259">
    <property type="entry name" value="MFS_trans_sf"/>
</dbReference>
<sequence length="383" mass="42574">MRYLITLGLALITFASQAIWVTFSPVVTYVAKELGVSNEYVGYLAVLYPLLFLVLTVPSGILLDKNFKLWLTFGAIITSLGGFGRLIMPYNYYWLFICQLFAAIGQPFLLNAFVPFASKYYPQRRALVISILSLSMYLGIIFALATGYNLYTSGGITTLILPTATVSLVGLIIFILGAVRTTEIRNETRQNLIITYVISRRDIWLLGGILGLGIAVFDNLATWLQPALETVGLGKIAGEAVASAIIAGLVGILFIPSMISKRNIRTMYIRLIIPLIIIFFIIISTFQEKIVIYTLLTVSGLLMIPAYPVIMDWIAKFYKKEHQGSATGFVGLISRAISVMLMFIAPRFIYDVRLYFLFLTSSIFVAFVLSLLLPNDRKLSQSG</sequence>
<evidence type="ECO:0000313" key="8">
    <source>
        <dbReference type="Proteomes" id="UP000009062"/>
    </source>
</evidence>
<feature type="transmembrane region" description="Helical" evidence="5">
    <location>
        <begin position="355"/>
        <end position="373"/>
    </location>
</feature>
<dbReference type="eggNOG" id="arCOG00130">
    <property type="taxonomic scope" value="Archaea"/>
</dbReference>
<dbReference type="GO" id="GO:0022857">
    <property type="term" value="F:transmembrane transporter activity"/>
    <property type="evidence" value="ECO:0007669"/>
    <property type="project" value="InterPro"/>
</dbReference>
<name>H6QB34_PYROT</name>
<dbReference type="NCBIfam" id="TIGR00903">
    <property type="entry name" value="2A0129"/>
    <property type="match status" value="1"/>
</dbReference>
<keyword evidence="3 5" id="KW-1133">Transmembrane helix</keyword>
<accession>H6QB34</accession>
<dbReference type="Proteomes" id="UP000009062">
    <property type="component" value="Chromosome"/>
</dbReference>
<dbReference type="Pfam" id="PF07690">
    <property type="entry name" value="MFS_1"/>
    <property type="match status" value="1"/>
</dbReference>
<dbReference type="InterPro" id="IPR020846">
    <property type="entry name" value="MFS_dom"/>
</dbReference>
<keyword evidence="8" id="KW-1185">Reference proteome</keyword>
<dbReference type="InterPro" id="IPR049680">
    <property type="entry name" value="FLVCR1-2_SLC49-like"/>
</dbReference>
<evidence type="ECO:0000256" key="2">
    <source>
        <dbReference type="ARBA" id="ARBA00022692"/>
    </source>
</evidence>
<proteinExistence type="predicted"/>
<dbReference type="AlphaFoldDB" id="H6QB34"/>
<dbReference type="Gene3D" id="1.20.1250.20">
    <property type="entry name" value="MFS general substrate transporter like domains"/>
    <property type="match status" value="2"/>
</dbReference>
<dbReference type="PANTHER" id="PTHR10924">
    <property type="entry name" value="MAJOR FACILITATOR SUPERFAMILY PROTEIN-RELATED"/>
    <property type="match status" value="1"/>
</dbReference>
<dbReference type="SUPFAM" id="SSF103473">
    <property type="entry name" value="MFS general substrate transporter"/>
    <property type="match status" value="1"/>
</dbReference>
<evidence type="ECO:0000256" key="5">
    <source>
        <dbReference type="SAM" id="Phobius"/>
    </source>
</evidence>
<protein>
    <submittedName>
        <fullName evidence="7">Major facilitator 4 family protein</fullName>
    </submittedName>
</protein>
<feature type="transmembrane region" description="Helical" evidence="5">
    <location>
        <begin position="69"/>
        <end position="87"/>
    </location>
</feature>
<evidence type="ECO:0000259" key="6">
    <source>
        <dbReference type="PROSITE" id="PS50850"/>
    </source>
</evidence>
<dbReference type="EMBL" id="CP003316">
    <property type="protein sequence ID" value="AFA40031.1"/>
    <property type="molecule type" value="Genomic_DNA"/>
</dbReference>
<dbReference type="InterPro" id="IPR011701">
    <property type="entry name" value="MFS"/>
</dbReference>
<dbReference type="STRING" id="698757.Pogu_2004"/>
<evidence type="ECO:0000256" key="1">
    <source>
        <dbReference type="ARBA" id="ARBA00004141"/>
    </source>
</evidence>
<dbReference type="PANTHER" id="PTHR10924:SF6">
    <property type="entry name" value="SOLUTE CARRIER FAMILY 49 MEMBER A3"/>
    <property type="match status" value="1"/>
</dbReference>
<feature type="transmembrane region" description="Helical" evidence="5">
    <location>
        <begin position="160"/>
        <end position="182"/>
    </location>
</feature>
<dbReference type="HOGENOM" id="CLU_712912_0_0_2"/>
<keyword evidence="2 5" id="KW-0812">Transmembrane</keyword>